<keyword evidence="3 6" id="KW-0479">Metal-binding</keyword>
<dbReference type="Gene3D" id="1.10.760.10">
    <property type="entry name" value="Cytochrome c-like domain"/>
    <property type="match status" value="1"/>
</dbReference>
<protein>
    <submittedName>
        <fullName evidence="8">C-type cytochrome</fullName>
    </submittedName>
</protein>
<dbReference type="PANTHER" id="PTHR33751">
    <property type="entry name" value="CBB3-TYPE CYTOCHROME C OXIDASE SUBUNIT FIXP"/>
    <property type="match status" value="1"/>
</dbReference>
<dbReference type="SUPFAM" id="SSF46626">
    <property type="entry name" value="Cytochrome c"/>
    <property type="match status" value="1"/>
</dbReference>
<evidence type="ECO:0000256" key="6">
    <source>
        <dbReference type="PROSITE-ProRule" id="PRU00433"/>
    </source>
</evidence>
<dbReference type="EMBL" id="JBHRSW010000039">
    <property type="protein sequence ID" value="MFC3122922.1"/>
    <property type="molecule type" value="Genomic_DNA"/>
</dbReference>
<feature type="domain" description="Cytochrome c" evidence="7">
    <location>
        <begin position="29"/>
        <end position="107"/>
    </location>
</feature>
<dbReference type="Proteomes" id="UP001595478">
    <property type="component" value="Unassembled WGS sequence"/>
</dbReference>
<evidence type="ECO:0000256" key="3">
    <source>
        <dbReference type="ARBA" id="ARBA00022723"/>
    </source>
</evidence>
<proteinExistence type="predicted"/>
<evidence type="ECO:0000256" key="4">
    <source>
        <dbReference type="ARBA" id="ARBA00022982"/>
    </source>
</evidence>
<comment type="caution">
    <text evidence="8">The sequence shown here is derived from an EMBL/GenBank/DDBJ whole genome shotgun (WGS) entry which is preliminary data.</text>
</comment>
<evidence type="ECO:0000256" key="2">
    <source>
        <dbReference type="ARBA" id="ARBA00022617"/>
    </source>
</evidence>
<evidence type="ECO:0000313" key="9">
    <source>
        <dbReference type="Proteomes" id="UP001595478"/>
    </source>
</evidence>
<dbReference type="InterPro" id="IPR036909">
    <property type="entry name" value="Cyt_c-like_dom_sf"/>
</dbReference>
<dbReference type="InterPro" id="IPR050597">
    <property type="entry name" value="Cytochrome_c_Oxidase_Subunit"/>
</dbReference>
<evidence type="ECO:0000256" key="1">
    <source>
        <dbReference type="ARBA" id="ARBA00022448"/>
    </source>
</evidence>
<sequence length="119" mass="12793">MFNENKTMGILIILTCSFLASCKDKPLIGMEDQGQTKAERCAACHGDNGISTIPIIPNLAGQKAEYTVLQLQAFRSGTRINAAMTPHAKDLSDQDIVDLAAYYAAMDPAGQLATNDSKE</sequence>
<dbReference type="InterPro" id="IPR009056">
    <property type="entry name" value="Cyt_c-like_dom"/>
</dbReference>
<keyword evidence="9" id="KW-1185">Reference proteome</keyword>
<dbReference type="PROSITE" id="PS51007">
    <property type="entry name" value="CYTC"/>
    <property type="match status" value="1"/>
</dbReference>
<name>A0ABV7FWQ2_9ALTE</name>
<keyword evidence="2 6" id="KW-0349">Heme</keyword>
<keyword evidence="4" id="KW-0249">Electron transport</keyword>
<evidence type="ECO:0000259" key="7">
    <source>
        <dbReference type="PROSITE" id="PS51007"/>
    </source>
</evidence>
<dbReference type="Pfam" id="PF00034">
    <property type="entry name" value="Cytochrom_C"/>
    <property type="match status" value="1"/>
</dbReference>
<accession>A0ABV7FWQ2</accession>
<keyword evidence="1" id="KW-0813">Transport</keyword>
<gene>
    <name evidence="8" type="ORF">ACFOHL_14955</name>
</gene>
<dbReference type="PANTHER" id="PTHR33751:SF9">
    <property type="entry name" value="CYTOCHROME C4"/>
    <property type="match status" value="1"/>
</dbReference>
<evidence type="ECO:0000256" key="5">
    <source>
        <dbReference type="ARBA" id="ARBA00023004"/>
    </source>
</evidence>
<reference evidence="9" key="1">
    <citation type="journal article" date="2019" name="Int. J. Syst. Evol. Microbiol.">
        <title>The Global Catalogue of Microorganisms (GCM) 10K type strain sequencing project: providing services to taxonomists for standard genome sequencing and annotation.</title>
        <authorList>
            <consortium name="The Broad Institute Genomics Platform"/>
            <consortium name="The Broad Institute Genome Sequencing Center for Infectious Disease"/>
            <person name="Wu L."/>
            <person name="Ma J."/>
        </authorList>
    </citation>
    <scope>NUCLEOTIDE SEQUENCE [LARGE SCALE GENOMIC DNA]</scope>
    <source>
        <strain evidence="9">KCTC 52473</strain>
    </source>
</reference>
<organism evidence="8 9">
    <name type="scientific">Agaribacter flavus</name>
    <dbReference type="NCBI Taxonomy" id="1902781"/>
    <lineage>
        <taxon>Bacteria</taxon>
        <taxon>Pseudomonadati</taxon>
        <taxon>Pseudomonadota</taxon>
        <taxon>Gammaproteobacteria</taxon>
        <taxon>Alteromonadales</taxon>
        <taxon>Alteromonadaceae</taxon>
        <taxon>Agaribacter</taxon>
    </lineage>
</organism>
<evidence type="ECO:0000313" key="8">
    <source>
        <dbReference type="EMBL" id="MFC3122922.1"/>
    </source>
</evidence>
<dbReference type="PROSITE" id="PS51257">
    <property type="entry name" value="PROKAR_LIPOPROTEIN"/>
    <property type="match status" value="1"/>
</dbReference>
<keyword evidence="5 6" id="KW-0408">Iron</keyword>